<reference evidence="4 5" key="1">
    <citation type="submission" date="2018-06" db="EMBL/GenBank/DDBJ databases">
        <title>Sphaerisporangium craniellae sp. nov., isolated from a marine sponge in the South China Sea.</title>
        <authorList>
            <person name="Li L."/>
        </authorList>
    </citation>
    <scope>NUCLEOTIDE SEQUENCE [LARGE SCALE GENOMIC DNA]</scope>
    <source>
        <strain evidence="4 5">CCTCC AA 208026</strain>
    </source>
</reference>
<evidence type="ECO:0000256" key="3">
    <source>
        <dbReference type="ARBA" id="ARBA00022691"/>
    </source>
</evidence>
<dbReference type="PROSITE" id="PS51682">
    <property type="entry name" value="SAM_OMT_I"/>
    <property type="match status" value="1"/>
</dbReference>
<dbReference type="Gene3D" id="3.30.310.50">
    <property type="entry name" value="Alpha-D-phosphohexomutase, C-terminal domain"/>
    <property type="match status" value="1"/>
</dbReference>
<sequence length="315" mass="34529">MPYTTAHVATARPSRYIKQLVSHMGNRVTAELAGDGRGTLTFGQGTCVLTPSRGRLDMIITAADAEGLATVRDVVTRHLLGFATQDELKVEWTEPAAGDCMDIVAPVASDYLLTHCTPADDVLQELVVRTREATGDASGMQVSHDEGALLTMLVRLVGARRAVEVGVFTGYSSICIARGLAEGGRLLACDVSDEWTAIAREYWERAGVADRIDLEIGPAIDTLRALPDEPSIDIAFIDADKVNYPAYYEEIVRRLRPGGLVVLDNVFLGGRVFDPAFQEEHHIEMRRLNDLIVRDERVESVMLPVRDGVTLARKR</sequence>
<name>A0A367FF58_9ACTN</name>
<accession>A0A367FF58</accession>
<dbReference type="PANTHER" id="PTHR10509:SF14">
    <property type="entry name" value="CAFFEOYL-COA O-METHYLTRANSFERASE 3-RELATED"/>
    <property type="match status" value="1"/>
</dbReference>
<dbReference type="InterPro" id="IPR002935">
    <property type="entry name" value="SAM_O-MeTrfase"/>
</dbReference>
<evidence type="ECO:0000256" key="2">
    <source>
        <dbReference type="ARBA" id="ARBA00022679"/>
    </source>
</evidence>
<keyword evidence="2" id="KW-0808">Transferase</keyword>
<evidence type="ECO:0000313" key="4">
    <source>
        <dbReference type="EMBL" id="RCG28954.1"/>
    </source>
</evidence>
<proteinExistence type="predicted"/>
<dbReference type="RefSeq" id="WP_114030674.1">
    <property type="nucleotide sequence ID" value="NZ_QOIL01000012.1"/>
</dbReference>
<keyword evidence="3" id="KW-0949">S-adenosyl-L-methionine</keyword>
<dbReference type="Pfam" id="PF01596">
    <property type="entry name" value="Methyltransf_3"/>
    <property type="match status" value="1"/>
</dbReference>
<keyword evidence="5" id="KW-1185">Reference proteome</keyword>
<dbReference type="GO" id="GO:0008171">
    <property type="term" value="F:O-methyltransferase activity"/>
    <property type="evidence" value="ECO:0007669"/>
    <property type="project" value="InterPro"/>
</dbReference>
<dbReference type="EMBL" id="QOIL01000012">
    <property type="protein sequence ID" value="RCG28954.1"/>
    <property type="molecule type" value="Genomic_DNA"/>
</dbReference>
<gene>
    <name evidence="4" type="ORF">DQ384_21560</name>
</gene>
<dbReference type="Gene3D" id="3.40.50.150">
    <property type="entry name" value="Vaccinia Virus protein VP39"/>
    <property type="match status" value="1"/>
</dbReference>
<dbReference type="InterPro" id="IPR014543">
    <property type="entry name" value="UCP028291"/>
</dbReference>
<protein>
    <submittedName>
        <fullName evidence="4">DUF2218 domain-containing protein</fullName>
    </submittedName>
</protein>
<dbReference type="GO" id="GO:0032259">
    <property type="term" value="P:methylation"/>
    <property type="evidence" value="ECO:0007669"/>
    <property type="project" value="UniProtKB-KW"/>
</dbReference>
<evidence type="ECO:0000313" key="5">
    <source>
        <dbReference type="Proteomes" id="UP000253094"/>
    </source>
</evidence>
<dbReference type="PANTHER" id="PTHR10509">
    <property type="entry name" value="O-METHYLTRANSFERASE-RELATED"/>
    <property type="match status" value="1"/>
</dbReference>
<dbReference type="CDD" id="cd02440">
    <property type="entry name" value="AdoMet_MTases"/>
    <property type="match status" value="1"/>
</dbReference>
<dbReference type="AlphaFoldDB" id="A0A367FF58"/>
<organism evidence="4 5">
    <name type="scientific">Sphaerisporangium album</name>
    <dbReference type="NCBI Taxonomy" id="509200"/>
    <lineage>
        <taxon>Bacteria</taxon>
        <taxon>Bacillati</taxon>
        <taxon>Actinomycetota</taxon>
        <taxon>Actinomycetes</taxon>
        <taxon>Streptosporangiales</taxon>
        <taxon>Streptosporangiaceae</taxon>
        <taxon>Sphaerisporangium</taxon>
    </lineage>
</organism>
<dbReference type="InterPro" id="IPR029063">
    <property type="entry name" value="SAM-dependent_MTases_sf"/>
</dbReference>
<keyword evidence="1" id="KW-0489">Methyltransferase</keyword>
<dbReference type="Pfam" id="PF09981">
    <property type="entry name" value="DUF2218"/>
    <property type="match status" value="1"/>
</dbReference>
<dbReference type="SUPFAM" id="SSF53335">
    <property type="entry name" value="S-adenosyl-L-methionine-dependent methyltransferases"/>
    <property type="match status" value="1"/>
</dbReference>
<dbReference type="GO" id="GO:0008757">
    <property type="term" value="F:S-adenosylmethionine-dependent methyltransferase activity"/>
    <property type="evidence" value="ECO:0007669"/>
    <property type="project" value="TreeGrafter"/>
</dbReference>
<dbReference type="InterPro" id="IPR050362">
    <property type="entry name" value="Cation-dep_OMT"/>
</dbReference>
<evidence type="ECO:0000256" key="1">
    <source>
        <dbReference type="ARBA" id="ARBA00022603"/>
    </source>
</evidence>
<dbReference type="Proteomes" id="UP000253094">
    <property type="component" value="Unassembled WGS sequence"/>
</dbReference>
<comment type="caution">
    <text evidence="4">The sequence shown here is derived from an EMBL/GenBank/DDBJ whole genome shotgun (WGS) entry which is preliminary data.</text>
</comment>
<dbReference type="OrthoDB" id="9799672at2"/>